<dbReference type="Proteomes" id="UP000326936">
    <property type="component" value="Chromosome"/>
</dbReference>
<organism evidence="2 3">
    <name type="scientific">Vibrio aquimaris</name>
    <dbReference type="NCBI Taxonomy" id="2587862"/>
    <lineage>
        <taxon>Bacteria</taxon>
        <taxon>Pseudomonadati</taxon>
        <taxon>Pseudomonadota</taxon>
        <taxon>Gammaproteobacteria</taxon>
        <taxon>Vibrionales</taxon>
        <taxon>Vibrionaceae</taxon>
        <taxon>Vibrio</taxon>
    </lineage>
</organism>
<dbReference type="KEGG" id="vaq:FIV01_08525"/>
<feature type="transmembrane region" description="Helical" evidence="1">
    <location>
        <begin position="57"/>
        <end position="78"/>
    </location>
</feature>
<accession>A0A5P9CKD3</accession>
<keyword evidence="1" id="KW-1133">Transmembrane helix</keyword>
<protein>
    <submittedName>
        <fullName evidence="2">Uncharacterized protein</fullName>
    </submittedName>
</protein>
<gene>
    <name evidence="2" type="ORF">FIV01_08525</name>
</gene>
<reference evidence="2 3" key="1">
    <citation type="submission" date="2019-10" db="EMBL/GenBank/DDBJ databases">
        <title>Complete genome sequence of Vibrio sp. strain THAF100, isolated from non-filtered water from the water column of tank 6 of a marine aquarium containing stony-coral fragments. Water maintained at 26 degree C.</title>
        <authorList>
            <person name="Ruckert C."/>
            <person name="Franco A."/>
            <person name="Kalinowski J."/>
            <person name="Glaeser S."/>
        </authorList>
    </citation>
    <scope>NUCLEOTIDE SEQUENCE [LARGE SCALE GENOMIC DNA]</scope>
    <source>
        <strain evidence="2 3">THAF100</strain>
    </source>
</reference>
<name>A0A5P9CKD3_9VIBR</name>
<evidence type="ECO:0000313" key="2">
    <source>
        <dbReference type="EMBL" id="QFT26471.1"/>
    </source>
</evidence>
<dbReference type="AlphaFoldDB" id="A0A5P9CKD3"/>
<sequence>MLDSHFSTIDTDMAISMSFVRRAQKMSFSKLGEKISGLNCSTLRRYMQQSYPCVRPIHVVAAMSWIMMVPMTSFYYALRVREHYRGMDDRAIEALYCVGRLPSQQFDLYLEMVANLMDSEARSHFKAFQTKLLTETVPSSCYDDLLPPKVLDINEFAIDYYRSISITVRQFRQDNNIPIDVIARVLGLTGYQYRVLEDVNKIRDFSVAIGFRIKVGFELHSHVNFTSKMQLFPQFHQLRQHQHIRDTLIVESFRLLNADSKNLASDLLASLSSYYTKSETSDGE</sequence>
<proteinExistence type="predicted"/>
<dbReference type="EMBL" id="CP045350">
    <property type="protein sequence ID" value="QFT26471.1"/>
    <property type="molecule type" value="Genomic_DNA"/>
</dbReference>
<keyword evidence="1" id="KW-0472">Membrane</keyword>
<keyword evidence="3" id="KW-1185">Reference proteome</keyword>
<evidence type="ECO:0000313" key="3">
    <source>
        <dbReference type="Proteomes" id="UP000326936"/>
    </source>
</evidence>
<evidence type="ECO:0000256" key="1">
    <source>
        <dbReference type="SAM" id="Phobius"/>
    </source>
</evidence>
<keyword evidence="1" id="KW-0812">Transmembrane</keyword>